<evidence type="ECO:0000313" key="6">
    <source>
        <dbReference type="EMBL" id="ADQ78171.1"/>
    </source>
</evidence>
<keyword evidence="4" id="KW-0408">Iron</keyword>
<sequence length="370" mass="44151">MIFGRNKKILLVEPEFPVVNKSKNHSNFLPIGLLKLASYCRYTENEVQLIRGNKAASFYPDQILITSLFTYWSFYVKESVSFYKSRYPKSEVIVGGIYATLMPQHCKEYTGCDEVFIGQHEEADKLMPAYDLVDVDYQILHGMRGCSRKCPFCGIWKIEGLNFKNADELNKEICNNKLIFYDNNMLVNPNIRDILSMLAETTYNGRVLKCECQSGFDGRILSRNPDLARLLRKARFTNIRLAWDFSYDQYSEVENWISIMENAGYNRRNIFIFMVYNWDFKYDELENKRRKCFEWGVQIADCRFRPLDQTFDNYNPKVKYQNDNDYFIHPEWSDSLIRKFRADVRKHNICIRYKIEWNNYDKKQERIHSY</sequence>
<dbReference type="KEGG" id="ppn:Palpr_0009"/>
<evidence type="ECO:0000256" key="3">
    <source>
        <dbReference type="ARBA" id="ARBA00022723"/>
    </source>
</evidence>
<dbReference type="InterPro" id="IPR051198">
    <property type="entry name" value="BchE-like"/>
</dbReference>
<dbReference type="SFLD" id="SFLDS00029">
    <property type="entry name" value="Radical_SAM"/>
    <property type="match status" value="1"/>
</dbReference>
<accession>E4T0B7</accession>
<reference evidence="6 7" key="2">
    <citation type="journal article" date="2011" name="Stand. Genomic Sci.">
        <title>Complete genome sequence of Paludibacter propionicigenes type strain (WB4).</title>
        <authorList>
            <person name="Gronow S."/>
            <person name="Munk C."/>
            <person name="Lapidus A."/>
            <person name="Nolan M."/>
            <person name="Lucas S."/>
            <person name="Hammon N."/>
            <person name="Deshpande S."/>
            <person name="Cheng J.F."/>
            <person name="Tapia R."/>
            <person name="Han C."/>
            <person name="Goodwin L."/>
            <person name="Pitluck S."/>
            <person name="Liolios K."/>
            <person name="Ivanova N."/>
            <person name="Mavromatis K."/>
            <person name="Mikhailova N."/>
            <person name="Pati A."/>
            <person name="Chen A."/>
            <person name="Palaniappan K."/>
            <person name="Land M."/>
            <person name="Hauser L."/>
            <person name="Chang Y.J."/>
            <person name="Jeffries C.D."/>
            <person name="Brambilla E."/>
            <person name="Rohde M."/>
            <person name="Goker M."/>
            <person name="Detter J.C."/>
            <person name="Woyke T."/>
            <person name="Bristow J."/>
            <person name="Eisen J.A."/>
            <person name="Markowitz V."/>
            <person name="Hugenholtz P."/>
            <person name="Kyrpides N.C."/>
            <person name="Klenk H.P."/>
        </authorList>
    </citation>
    <scope>NUCLEOTIDE SEQUENCE [LARGE SCALE GENOMIC DNA]</scope>
    <source>
        <strain evidence="7">DSM 17365 / JCM 13257 / WB4</strain>
    </source>
</reference>
<dbReference type="HOGENOM" id="CLU_593995_0_0_10"/>
<dbReference type="GO" id="GO:0051536">
    <property type="term" value="F:iron-sulfur cluster binding"/>
    <property type="evidence" value="ECO:0007669"/>
    <property type="project" value="UniProtKB-KW"/>
</dbReference>
<dbReference type="GO" id="GO:0003824">
    <property type="term" value="F:catalytic activity"/>
    <property type="evidence" value="ECO:0007669"/>
    <property type="project" value="InterPro"/>
</dbReference>
<gene>
    <name evidence="6" type="ordered locus">Palpr_0009</name>
</gene>
<dbReference type="EMBL" id="CP002345">
    <property type="protein sequence ID" value="ADQ78171.1"/>
    <property type="molecule type" value="Genomic_DNA"/>
</dbReference>
<evidence type="ECO:0000256" key="2">
    <source>
        <dbReference type="ARBA" id="ARBA00022691"/>
    </source>
</evidence>
<dbReference type="SFLD" id="SFLDG01082">
    <property type="entry name" value="B12-binding_domain_containing"/>
    <property type="match status" value="1"/>
</dbReference>
<comment type="cofactor">
    <cofactor evidence="1">
        <name>[4Fe-4S] cluster</name>
        <dbReference type="ChEBI" id="CHEBI:49883"/>
    </cofactor>
</comment>
<keyword evidence="3" id="KW-0479">Metal-binding</keyword>
<evidence type="ECO:0000256" key="5">
    <source>
        <dbReference type="ARBA" id="ARBA00023014"/>
    </source>
</evidence>
<dbReference type="PANTHER" id="PTHR43409">
    <property type="entry name" value="ANAEROBIC MAGNESIUM-PROTOPORPHYRIN IX MONOMETHYL ESTER CYCLASE-RELATED"/>
    <property type="match status" value="1"/>
</dbReference>
<dbReference type="GO" id="GO:0046872">
    <property type="term" value="F:metal ion binding"/>
    <property type="evidence" value="ECO:0007669"/>
    <property type="project" value="UniProtKB-KW"/>
</dbReference>
<organism evidence="6 7">
    <name type="scientific">Paludibacter propionicigenes (strain DSM 17365 / JCM 13257 / WB4)</name>
    <dbReference type="NCBI Taxonomy" id="694427"/>
    <lineage>
        <taxon>Bacteria</taxon>
        <taxon>Pseudomonadati</taxon>
        <taxon>Bacteroidota</taxon>
        <taxon>Bacteroidia</taxon>
        <taxon>Bacteroidales</taxon>
        <taxon>Paludibacteraceae</taxon>
        <taxon>Paludibacter</taxon>
    </lineage>
</organism>
<evidence type="ECO:0000313" key="7">
    <source>
        <dbReference type="Proteomes" id="UP000008718"/>
    </source>
</evidence>
<protein>
    <submittedName>
        <fullName evidence="6">Fe-S oxidoreductase</fullName>
    </submittedName>
</protein>
<keyword evidence="5" id="KW-0411">Iron-sulfur</keyword>
<dbReference type="SUPFAM" id="SSF102114">
    <property type="entry name" value="Radical SAM enzymes"/>
    <property type="match status" value="1"/>
</dbReference>
<evidence type="ECO:0000256" key="4">
    <source>
        <dbReference type="ARBA" id="ARBA00023004"/>
    </source>
</evidence>
<dbReference type="Proteomes" id="UP000008718">
    <property type="component" value="Chromosome"/>
</dbReference>
<name>E4T0B7_PALPW</name>
<dbReference type="Gene3D" id="3.40.50.280">
    <property type="entry name" value="Cobalamin-binding domain"/>
    <property type="match status" value="1"/>
</dbReference>
<dbReference type="InterPro" id="IPR007197">
    <property type="entry name" value="rSAM"/>
</dbReference>
<proteinExistence type="predicted"/>
<keyword evidence="7" id="KW-1185">Reference proteome</keyword>
<keyword evidence="2" id="KW-0949">S-adenosyl-L-methionine</keyword>
<dbReference type="RefSeq" id="WP_013443540.1">
    <property type="nucleotide sequence ID" value="NC_014734.1"/>
</dbReference>
<reference key="1">
    <citation type="submission" date="2010-11" db="EMBL/GenBank/DDBJ databases">
        <title>The complete genome of Paludibacter propionicigenes DSM 17365.</title>
        <authorList>
            <consortium name="US DOE Joint Genome Institute (JGI-PGF)"/>
            <person name="Lucas S."/>
            <person name="Copeland A."/>
            <person name="Lapidus A."/>
            <person name="Bruce D."/>
            <person name="Goodwin L."/>
            <person name="Pitluck S."/>
            <person name="Kyrpides N."/>
            <person name="Mavromatis K."/>
            <person name="Ivanova N."/>
            <person name="Munk A.C."/>
            <person name="Brettin T."/>
            <person name="Detter J.C."/>
            <person name="Han C."/>
            <person name="Tapia R."/>
            <person name="Land M."/>
            <person name="Hauser L."/>
            <person name="Markowitz V."/>
            <person name="Cheng J.-F."/>
            <person name="Hugenholtz P."/>
            <person name="Woyke T."/>
            <person name="Wu D."/>
            <person name="Gronow S."/>
            <person name="Wellnitz S."/>
            <person name="Brambilla E."/>
            <person name="Klenk H.-P."/>
            <person name="Eisen J.A."/>
        </authorList>
    </citation>
    <scope>NUCLEOTIDE SEQUENCE</scope>
    <source>
        <strain>WB4</strain>
    </source>
</reference>
<evidence type="ECO:0000256" key="1">
    <source>
        <dbReference type="ARBA" id="ARBA00001966"/>
    </source>
</evidence>
<dbReference type="InterPro" id="IPR058240">
    <property type="entry name" value="rSAM_sf"/>
</dbReference>
<dbReference type="eggNOG" id="COG1032">
    <property type="taxonomic scope" value="Bacteria"/>
</dbReference>
<dbReference type="AlphaFoldDB" id="E4T0B7"/>
<dbReference type="OrthoDB" id="9801659at2"/>
<dbReference type="STRING" id="694427.Palpr_0009"/>